<reference evidence="6 7" key="1">
    <citation type="journal article" date="2018" name="Nat. Genet.">
        <title>The Rosa genome provides new insights in the design of modern roses.</title>
        <authorList>
            <person name="Bendahmane M."/>
        </authorList>
    </citation>
    <scope>NUCLEOTIDE SEQUENCE [LARGE SCALE GENOMIC DNA]</scope>
    <source>
        <strain evidence="7">cv. Old Blush</strain>
    </source>
</reference>
<organism evidence="6 7">
    <name type="scientific">Rosa chinensis</name>
    <name type="common">China rose</name>
    <dbReference type="NCBI Taxonomy" id="74649"/>
    <lineage>
        <taxon>Eukaryota</taxon>
        <taxon>Viridiplantae</taxon>
        <taxon>Streptophyta</taxon>
        <taxon>Embryophyta</taxon>
        <taxon>Tracheophyta</taxon>
        <taxon>Spermatophyta</taxon>
        <taxon>Magnoliopsida</taxon>
        <taxon>eudicotyledons</taxon>
        <taxon>Gunneridae</taxon>
        <taxon>Pentapetalae</taxon>
        <taxon>rosids</taxon>
        <taxon>fabids</taxon>
        <taxon>Rosales</taxon>
        <taxon>Rosaceae</taxon>
        <taxon>Rosoideae</taxon>
        <taxon>Rosoideae incertae sedis</taxon>
        <taxon>Rosa</taxon>
    </lineage>
</organism>
<feature type="transmembrane region" description="Helical" evidence="5">
    <location>
        <begin position="21"/>
        <end position="45"/>
    </location>
</feature>
<keyword evidence="2 5" id="KW-0812">Transmembrane</keyword>
<dbReference type="GO" id="GO:0022857">
    <property type="term" value="F:transmembrane transporter activity"/>
    <property type="evidence" value="ECO:0007669"/>
    <property type="project" value="InterPro"/>
</dbReference>
<comment type="caution">
    <text evidence="6">The sequence shown here is derived from an EMBL/GenBank/DDBJ whole genome shotgun (WGS) entry which is preliminary data.</text>
</comment>
<dbReference type="PANTHER" id="PTHR31218">
    <property type="entry name" value="WAT1-RELATED PROTEIN"/>
    <property type="match status" value="1"/>
</dbReference>
<feature type="transmembrane region" description="Helical" evidence="5">
    <location>
        <begin position="142"/>
        <end position="160"/>
    </location>
</feature>
<feature type="transmembrane region" description="Helical" evidence="5">
    <location>
        <begin position="193"/>
        <end position="212"/>
    </location>
</feature>
<evidence type="ECO:0000256" key="1">
    <source>
        <dbReference type="ARBA" id="ARBA00004141"/>
    </source>
</evidence>
<evidence type="ECO:0000313" key="7">
    <source>
        <dbReference type="Proteomes" id="UP000238479"/>
    </source>
</evidence>
<feature type="transmembrane region" description="Helical" evidence="5">
    <location>
        <begin position="275"/>
        <end position="294"/>
    </location>
</feature>
<evidence type="ECO:0000256" key="4">
    <source>
        <dbReference type="ARBA" id="ARBA00023136"/>
    </source>
</evidence>
<protein>
    <submittedName>
        <fullName evidence="6">Putative EamA domain-containing protein</fullName>
    </submittedName>
</protein>
<gene>
    <name evidence="6" type="ORF">RchiOBHm_Chr2g0100221</name>
</gene>
<dbReference type="SUPFAM" id="SSF103481">
    <property type="entry name" value="Multidrug resistance efflux transporter EmrE"/>
    <property type="match status" value="1"/>
</dbReference>
<dbReference type="AlphaFoldDB" id="A0A2P6RM42"/>
<evidence type="ECO:0000256" key="3">
    <source>
        <dbReference type="ARBA" id="ARBA00022989"/>
    </source>
</evidence>
<dbReference type="Gramene" id="PRQ47487">
    <property type="protein sequence ID" value="PRQ47487"/>
    <property type="gene ID" value="RchiOBHm_Chr2g0100221"/>
</dbReference>
<keyword evidence="7" id="KW-1185">Reference proteome</keyword>
<comment type="subcellular location">
    <subcellularLocation>
        <location evidence="1">Membrane</location>
        <topology evidence="1">Multi-pass membrane protein</topology>
    </subcellularLocation>
</comment>
<evidence type="ECO:0000313" key="6">
    <source>
        <dbReference type="EMBL" id="PRQ47487.1"/>
    </source>
</evidence>
<proteinExistence type="predicted"/>
<dbReference type="GO" id="GO:0016020">
    <property type="term" value="C:membrane"/>
    <property type="evidence" value="ECO:0007669"/>
    <property type="project" value="InterPro"/>
</dbReference>
<name>A0A2P6RM42_ROSCH</name>
<evidence type="ECO:0000256" key="5">
    <source>
        <dbReference type="SAM" id="Phobius"/>
    </source>
</evidence>
<feature type="transmembrane region" description="Helical" evidence="5">
    <location>
        <begin position="51"/>
        <end position="71"/>
    </location>
</feature>
<keyword evidence="3 5" id="KW-1133">Transmembrane helix</keyword>
<dbReference type="Proteomes" id="UP000238479">
    <property type="component" value="Chromosome 2"/>
</dbReference>
<feature type="transmembrane region" description="Helical" evidence="5">
    <location>
        <begin position="224"/>
        <end position="244"/>
    </location>
</feature>
<dbReference type="EMBL" id="PDCK01000040">
    <property type="protein sequence ID" value="PRQ47487.1"/>
    <property type="molecule type" value="Genomic_DNA"/>
</dbReference>
<dbReference type="InterPro" id="IPR030184">
    <property type="entry name" value="WAT1-related"/>
</dbReference>
<evidence type="ECO:0000256" key="2">
    <source>
        <dbReference type="ARBA" id="ARBA00022692"/>
    </source>
</evidence>
<keyword evidence="4 5" id="KW-0472">Membrane</keyword>
<dbReference type="STRING" id="74649.A0A2P6RM42"/>
<accession>A0A2P6RM42</accession>
<dbReference type="InterPro" id="IPR037185">
    <property type="entry name" value="EmrE-like"/>
</dbReference>
<sequence length="339" mass="37648">MADLSSSVANKRRLCMVPENARIHMASTVLQFIYAGVHIICRTMLNMSVSMLVFSVYRNVTALLLLIPFAYFLEKYAQNYKKLLHFLVIIIHLIYASKRLTNISFLCRKDRPPLNISHVMKFFLLGLLGIEQMHLNRKYGKAKVLGTLASVAGASVITFYKGPTIYVPPSTSPLSQSHMLNSLFGDVKEENWTFGYICVISHCLCWSTWIVLQAPVLKKYPARLSVRCGVGASAMANVIQIWVIDKGGPVYVSLYLPLQTAVVAVMDSLVFGEEFYLGSIIGAMLTIAGLYLVVWGKRQESKIKVETSSMPGNINSLINYCSGGEEPSLVQALLPTSAY</sequence>